<evidence type="ECO:0000256" key="7">
    <source>
        <dbReference type="ARBA" id="ARBA00023224"/>
    </source>
</evidence>
<dbReference type="Gene3D" id="1.20.1070.10">
    <property type="entry name" value="Rhodopsin 7-helix transmembrane proteins"/>
    <property type="match status" value="2"/>
</dbReference>
<keyword evidence="5 9" id="KW-0472">Membrane</keyword>
<evidence type="ECO:0000256" key="8">
    <source>
        <dbReference type="RuleBase" id="RU000688"/>
    </source>
</evidence>
<name>A0ABD3XPJ4_SINWO</name>
<evidence type="ECO:0000313" key="12">
    <source>
        <dbReference type="Proteomes" id="UP001634394"/>
    </source>
</evidence>
<comment type="similarity">
    <text evidence="8">Belongs to the G-protein coupled receptor 1 family.</text>
</comment>
<reference evidence="11 12" key="1">
    <citation type="submission" date="2024-11" db="EMBL/GenBank/DDBJ databases">
        <title>Chromosome-level genome assembly of the freshwater bivalve Anodonta woodiana.</title>
        <authorList>
            <person name="Chen X."/>
        </authorList>
    </citation>
    <scope>NUCLEOTIDE SEQUENCE [LARGE SCALE GENOMIC DNA]</scope>
    <source>
        <strain evidence="11">MN2024</strain>
        <tissue evidence="11">Gills</tissue>
    </source>
</reference>
<evidence type="ECO:0000256" key="1">
    <source>
        <dbReference type="ARBA" id="ARBA00004141"/>
    </source>
</evidence>
<feature type="transmembrane region" description="Helical" evidence="9">
    <location>
        <begin position="398"/>
        <end position="419"/>
    </location>
</feature>
<proteinExistence type="inferred from homology"/>
<evidence type="ECO:0000256" key="6">
    <source>
        <dbReference type="ARBA" id="ARBA00023170"/>
    </source>
</evidence>
<gene>
    <name evidence="11" type="ORF">ACJMK2_000367</name>
</gene>
<feature type="transmembrane region" description="Helical" evidence="9">
    <location>
        <begin position="20"/>
        <end position="46"/>
    </location>
</feature>
<keyword evidence="2 8" id="KW-0812">Transmembrane</keyword>
<comment type="subcellular location">
    <subcellularLocation>
        <location evidence="1">Membrane</location>
        <topology evidence="1">Multi-pass membrane protein</topology>
    </subcellularLocation>
</comment>
<accession>A0ABD3XPJ4</accession>
<dbReference type="InterPro" id="IPR017452">
    <property type="entry name" value="GPCR_Rhodpsn_7TM"/>
</dbReference>
<evidence type="ECO:0000256" key="2">
    <source>
        <dbReference type="ARBA" id="ARBA00022692"/>
    </source>
</evidence>
<dbReference type="PANTHER" id="PTHR24243">
    <property type="entry name" value="G-PROTEIN COUPLED RECEPTOR"/>
    <property type="match status" value="1"/>
</dbReference>
<comment type="caution">
    <text evidence="11">The sequence shown here is derived from an EMBL/GenBank/DDBJ whole genome shotgun (WGS) entry which is preliminary data.</text>
</comment>
<feature type="transmembrane region" description="Helical" evidence="9">
    <location>
        <begin position="194"/>
        <end position="215"/>
    </location>
</feature>
<evidence type="ECO:0000313" key="11">
    <source>
        <dbReference type="EMBL" id="KAL3887982.1"/>
    </source>
</evidence>
<dbReference type="PROSITE" id="PS50262">
    <property type="entry name" value="G_PROTEIN_RECEP_F1_2"/>
    <property type="match status" value="1"/>
</dbReference>
<dbReference type="GO" id="GO:0004930">
    <property type="term" value="F:G protein-coupled receptor activity"/>
    <property type="evidence" value="ECO:0007669"/>
    <property type="project" value="UniProtKB-KW"/>
</dbReference>
<evidence type="ECO:0000259" key="10">
    <source>
        <dbReference type="PROSITE" id="PS50262"/>
    </source>
</evidence>
<feature type="domain" description="G-protein coupled receptors family 1 profile" evidence="10">
    <location>
        <begin position="38"/>
        <end position="457"/>
    </location>
</feature>
<dbReference type="Pfam" id="PF00001">
    <property type="entry name" value="7tm_1"/>
    <property type="match status" value="1"/>
</dbReference>
<dbReference type="PROSITE" id="PS00237">
    <property type="entry name" value="G_PROTEIN_RECEP_F1_1"/>
    <property type="match status" value="1"/>
</dbReference>
<protein>
    <recommendedName>
        <fullName evidence="10">G-protein coupled receptors family 1 profile domain-containing protein</fullName>
    </recommendedName>
</protein>
<dbReference type="Proteomes" id="UP001634394">
    <property type="component" value="Unassembled WGS sequence"/>
</dbReference>
<keyword evidence="3 9" id="KW-1133">Transmembrane helix</keyword>
<dbReference type="GO" id="GO:0016020">
    <property type="term" value="C:membrane"/>
    <property type="evidence" value="ECO:0007669"/>
    <property type="project" value="UniProtKB-SubCell"/>
</dbReference>
<feature type="transmembrane region" description="Helical" evidence="9">
    <location>
        <begin position="439"/>
        <end position="460"/>
    </location>
</feature>
<feature type="transmembrane region" description="Helical" evidence="9">
    <location>
        <begin position="137"/>
        <end position="160"/>
    </location>
</feature>
<evidence type="ECO:0000256" key="5">
    <source>
        <dbReference type="ARBA" id="ARBA00023136"/>
    </source>
</evidence>
<feature type="transmembrane region" description="Helical" evidence="9">
    <location>
        <begin position="58"/>
        <end position="78"/>
    </location>
</feature>
<feature type="transmembrane region" description="Helical" evidence="9">
    <location>
        <begin position="98"/>
        <end position="116"/>
    </location>
</feature>
<dbReference type="PRINTS" id="PR00237">
    <property type="entry name" value="GPCRRHODOPSN"/>
</dbReference>
<dbReference type="InterPro" id="IPR000276">
    <property type="entry name" value="GPCR_Rhodpsn"/>
</dbReference>
<organism evidence="11 12">
    <name type="scientific">Sinanodonta woodiana</name>
    <name type="common">Chinese pond mussel</name>
    <name type="synonym">Anodonta woodiana</name>
    <dbReference type="NCBI Taxonomy" id="1069815"/>
    <lineage>
        <taxon>Eukaryota</taxon>
        <taxon>Metazoa</taxon>
        <taxon>Spiralia</taxon>
        <taxon>Lophotrochozoa</taxon>
        <taxon>Mollusca</taxon>
        <taxon>Bivalvia</taxon>
        <taxon>Autobranchia</taxon>
        <taxon>Heteroconchia</taxon>
        <taxon>Palaeoheterodonta</taxon>
        <taxon>Unionida</taxon>
        <taxon>Unionoidea</taxon>
        <taxon>Unionidae</taxon>
        <taxon>Unioninae</taxon>
        <taxon>Sinanodonta</taxon>
    </lineage>
</organism>
<dbReference type="AlphaFoldDB" id="A0ABD3XPJ4"/>
<evidence type="ECO:0000256" key="4">
    <source>
        <dbReference type="ARBA" id="ARBA00023040"/>
    </source>
</evidence>
<sequence length="493" mass="55453">MNNSSSMSNLQNVIDEKAIVLIPAFVFLGVLMITGFIGNIVVCYFYGCATKKTATSCFILGMAIFDLLSCAISIPMEIVDIRYLYMFPDLTVCKLLRATNFVCTISSGFILIAIATERYRRICLPFRKQITTCQARIICVVSALIACVLSWPSLVLYSVVTVDIPINGSDTIQGYDCTTVKDDSLHLYLNAYNIIQILLFVFSAMILIVLYALVYRQLIRLEKVRTHGSWAKTVFSKESTVRNNDSNKFENWNYNEGITNGCNNNTKVKISVKTEMDDNDVYMPKNNITNDLGGSEVVLNETSFTREDLINLSESNSANKYENTWHAPLEQINNLTELEKNRDPQDCIENKGTDISSATNGNFSNDIAKSESNMKRGRLLHSISTQSTGINTVRYTKLMLVITVTYVVSFLPHLCLVVWRSLSTDYEISEMTDAKLVVFSIGLRSYFLNSAVNPLIYGMFNSQFREFSTRVFCGCRIGRPNCITVCYATCKSL</sequence>
<evidence type="ECO:0000256" key="3">
    <source>
        <dbReference type="ARBA" id="ARBA00022989"/>
    </source>
</evidence>
<dbReference type="PANTHER" id="PTHR24243:SF224">
    <property type="entry name" value="G-PROTEIN COUPLED RECEPTOR 19-RELATED"/>
    <property type="match status" value="1"/>
</dbReference>
<keyword evidence="12" id="KW-1185">Reference proteome</keyword>
<dbReference type="EMBL" id="JBJQND010000001">
    <property type="protein sequence ID" value="KAL3887982.1"/>
    <property type="molecule type" value="Genomic_DNA"/>
</dbReference>
<evidence type="ECO:0000256" key="9">
    <source>
        <dbReference type="SAM" id="Phobius"/>
    </source>
</evidence>
<dbReference type="SUPFAM" id="SSF81321">
    <property type="entry name" value="Family A G protein-coupled receptor-like"/>
    <property type="match status" value="1"/>
</dbReference>
<keyword evidence="6 8" id="KW-0675">Receptor</keyword>
<dbReference type="CDD" id="cd00637">
    <property type="entry name" value="7tm_classA_rhodopsin-like"/>
    <property type="match status" value="1"/>
</dbReference>
<keyword evidence="7 8" id="KW-0807">Transducer</keyword>
<keyword evidence="4 8" id="KW-0297">G-protein coupled receptor</keyword>